<dbReference type="PATRIC" id="fig|742737.3.peg.3906"/>
<evidence type="ECO:0000313" key="2">
    <source>
        <dbReference type="EMBL" id="EHI58158.1"/>
    </source>
</evidence>
<keyword evidence="1" id="KW-0472">Membrane</keyword>
<keyword evidence="1" id="KW-0812">Transmembrane</keyword>
<dbReference type="HOGENOM" id="CLU_542592_0_0_9"/>
<name>G5IK94_9FIRM</name>
<dbReference type="AlphaFoldDB" id="G5IK94"/>
<feature type="transmembrane region" description="Helical" evidence="1">
    <location>
        <begin position="101"/>
        <end position="119"/>
    </location>
</feature>
<feature type="transmembrane region" description="Helical" evidence="1">
    <location>
        <begin position="210"/>
        <end position="228"/>
    </location>
</feature>
<dbReference type="EMBL" id="ADLN01000107">
    <property type="protein sequence ID" value="EHI58158.1"/>
    <property type="molecule type" value="Genomic_DNA"/>
</dbReference>
<feature type="transmembrane region" description="Helical" evidence="1">
    <location>
        <begin position="185"/>
        <end position="204"/>
    </location>
</feature>
<dbReference type="NCBIfam" id="NF038403">
    <property type="entry name" value="perm_prefix_1"/>
    <property type="match status" value="1"/>
</dbReference>
<sequence length="515" mass="58714">MEEVTEQISYRPLRPAISRELREHIEDRREEYEREGMRTEEAEKRAVEAMGDAVSIGTDLNAIHRVQHAPALTALTFVLLMAGFALTAYMQWTPEQEMGGYLYYLIAPLLLLVVTWKGYPFLVRCWRPVMVAVILIYLVQAGMFGVTGFGWSMPGRAGVVYFSILMLAPVLTMIIYRFRKSQKKLVVLFAAVTTLWIGLVTFNIPYRNMTAMVLFLFSICGTICFLFYRKILLWNMRTLMAVSLGCAAMTGAVFVTSSGQRTLLQIFLHPEEAVYSTWDDAYNSVLIQNLLSRTPLTHGLELSPEEQMNYGTGAWYFADKDERQIGLDATNLDTEEKLREFRQKSDALWEEGVLPRYIDYQESNVTLWDMLPQHYHNNYVIATGIFLFGWIPGMALVAVLLLFYVLLFSCILKIRGILASSLAFCCGQCLLWQGVFYLLGNFGHQYGTFPNLPMVSEGRISILFNMFLLGMIFSAYRYDRVMGVMMEGESTAGTGSGNRRKIKYSMIWGHKGIDI</sequence>
<feature type="transmembrane region" description="Helical" evidence="1">
    <location>
        <begin position="131"/>
        <end position="153"/>
    </location>
</feature>
<evidence type="ECO:0000313" key="3">
    <source>
        <dbReference type="Proteomes" id="UP000005384"/>
    </source>
</evidence>
<organism evidence="2 3">
    <name type="scientific">Hungatella hathewayi WAL-18680</name>
    <dbReference type="NCBI Taxonomy" id="742737"/>
    <lineage>
        <taxon>Bacteria</taxon>
        <taxon>Bacillati</taxon>
        <taxon>Bacillota</taxon>
        <taxon>Clostridia</taxon>
        <taxon>Lachnospirales</taxon>
        <taxon>Lachnospiraceae</taxon>
        <taxon>Hungatella</taxon>
    </lineage>
</organism>
<dbReference type="InterPro" id="IPR047928">
    <property type="entry name" value="Perm_prefix_1"/>
</dbReference>
<feature type="transmembrane region" description="Helical" evidence="1">
    <location>
        <begin position="240"/>
        <end position="259"/>
    </location>
</feature>
<proteinExistence type="predicted"/>
<protein>
    <submittedName>
        <fullName evidence="2">Uncharacterized protein</fullName>
    </submittedName>
</protein>
<feature type="transmembrane region" description="Helical" evidence="1">
    <location>
        <begin position="379"/>
        <end position="405"/>
    </location>
</feature>
<feature type="transmembrane region" description="Helical" evidence="1">
    <location>
        <begin position="417"/>
        <end position="440"/>
    </location>
</feature>
<keyword evidence="1" id="KW-1133">Transmembrane helix</keyword>
<feature type="transmembrane region" description="Helical" evidence="1">
    <location>
        <begin position="159"/>
        <end position="178"/>
    </location>
</feature>
<feature type="transmembrane region" description="Helical" evidence="1">
    <location>
        <begin position="460"/>
        <end position="478"/>
    </location>
</feature>
<evidence type="ECO:0000256" key="1">
    <source>
        <dbReference type="SAM" id="Phobius"/>
    </source>
</evidence>
<feature type="transmembrane region" description="Helical" evidence="1">
    <location>
        <begin position="71"/>
        <end position="89"/>
    </location>
</feature>
<keyword evidence="3" id="KW-1185">Reference proteome</keyword>
<reference evidence="2 3" key="1">
    <citation type="submission" date="2011-08" db="EMBL/GenBank/DDBJ databases">
        <title>The Genome Sequence of Clostridium hathewayi WAL-18680.</title>
        <authorList>
            <consortium name="The Broad Institute Genome Sequencing Platform"/>
            <person name="Earl A."/>
            <person name="Ward D."/>
            <person name="Feldgarden M."/>
            <person name="Gevers D."/>
            <person name="Finegold S.M."/>
            <person name="Summanen P.H."/>
            <person name="Molitoris D.R."/>
            <person name="Song M."/>
            <person name="Daigneault M."/>
            <person name="Allen-Vercoe E."/>
            <person name="Young S.K."/>
            <person name="Zeng Q."/>
            <person name="Gargeya S."/>
            <person name="Fitzgerald M."/>
            <person name="Haas B."/>
            <person name="Abouelleil A."/>
            <person name="Alvarado L."/>
            <person name="Arachchi H.M."/>
            <person name="Berlin A."/>
            <person name="Brown A."/>
            <person name="Chapman S.B."/>
            <person name="Chen Z."/>
            <person name="Dunbar C."/>
            <person name="Freedman E."/>
            <person name="Gearin G."/>
            <person name="Gellesch M."/>
            <person name="Goldberg J."/>
            <person name="Griggs A."/>
            <person name="Gujja S."/>
            <person name="Heiman D."/>
            <person name="Howarth C."/>
            <person name="Larson L."/>
            <person name="Lui A."/>
            <person name="MacDonald P.J.P."/>
            <person name="Montmayeur A."/>
            <person name="Murphy C."/>
            <person name="Neiman D."/>
            <person name="Pearson M."/>
            <person name="Priest M."/>
            <person name="Roberts A."/>
            <person name="Saif S."/>
            <person name="Shea T."/>
            <person name="Shenoy N."/>
            <person name="Sisk P."/>
            <person name="Stolte C."/>
            <person name="Sykes S."/>
            <person name="Wortman J."/>
            <person name="Nusbaum C."/>
            <person name="Birren B."/>
        </authorList>
    </citation>
    <scope>NUCLEOTIDE SEQUENCE [LARGE SCALE GENOMIC DNA]</scope>
    <source>
        <strain evidence="2 3">WAL-18680</strain>
    </source>
</reference>
<gene>
    <name evidence="2" type="ORF">HMPREF9473_03922</name>
</gene>
<dbReference type="Proteomes" id="UP000005384">
    <property type="component" value="Unassembled WGS sequence"/>
</dbReference>
<comment type="caution">
    <text evidence="2">The sequence shown here is derived from an EMBL/GenBank/DDBJ whole genome shotgun (WGS) entry which is preliminary data.</text>
</comment>
<accession>G5IK94</accession>